<dbReference type="InterPro" id="IPR052918">
    <property type="entry name" value="Motility_Chemotaxis_Reg"/>
</dbReference>
<accession>A0ABT5DZR9</accession>
<keyword evidence="4" id="KW-1185">Reference proteome</keyword>
<evidence type="ECO:0000256" key="2">
    <source>
        <dbReference type="SAM" id="SignalP"/>
    </source>
</evidence>
<feature type="chain" id="PRO_5045879458" evidence="2">
    <location>
        <begin position="18"/>
        <end position="511"/>
    </location>
</feature>
<organism evidence="3 4">
    <name type="scientific">Nannocystis bainbridge</name>
    <dbReference type="NCBI Taxonomy" id="2995303"/>
    <lineage>
        <taxon>Bacteria</taxon>
        <taxon>Pseudomonadati</taxon>
        <taxon>Myxococcota</taxon>
        <taxon>Polyangia</taxon>
        <taxon>Nannocystales</taxon>
        <taxon>Nannocystaceae</taxon>
        <taxon>Nannocystis</taxon>
    </lineage>
</organism>
<dbReference type="PROSITE" id="PS51257">
    <property type="entry name" value="PROKAR_LIPOPROTEIN"/>
    <property type="match status" value="1"/>
</dbReference>
<feature type="region of interest" description="Disordered" evidence="1">
    <location>
        <begin position="20"/>
        <end position="86"/>
    </location>
</feature>
<dbReference type="RefSeq" id="WP_272087625.1">
    <property type="nucleotide sequence ID" value="NZ_JAQNDL010000002.1"/>
</dbReference>
<evidence type="ECO:0000256" key="1">
    <source>
        <dbReference type="SAM" id="MobiDB-lite"/>
    </source>
</evidence>
<feature type="signal peptide" evidence="2">
    <location>
        <begin position="1"/>
        <end position="17"/>
    </location>
</feature>
<reference evidence="3 4" key="1">
    <citation type="submission" date="2022-11" db="EMBL/GenBank/DDBJ databases">
        <title>Minimal conservation of predation-associated metabolite biosynthetic gene clusters underscores biosynthetic potential of Myxococcota including descriptions for ten novel species: Archangium lansinium sp. nov., Myxococcus landrumus sp. nov., Nannocystis bai.</title>
        <authorList>
            <person name="Ahearne A."/>
            <person name="Stevens C."/>
            <person name="Dowd S."/>
        </authorList>
    </citation>
    <scope>NUCLEOTIDE SEQUENCE [LARGE SCALE GENOMIC DNA]</scope>
    <source>
        <strain evidence="3 4">BB15-2</strain>
    </source>
</reference>
<sequence>MTSTLRAPLVLFTSLLAACGPGEPSDSESGSEGEPTSTSTTSTTGEPSTEAPTTTTPGTTTVDETTTEAGTTGEPGEPVGCERLAGPADGPVDWYLRCGGLQDERITGIATDAAGAIYVGIELRVLEGSSPLLIGEVTVTPGELSDILLIKLSSAGEPQWVRHFTGPGDQSVYGLVACGGGVAIHGWAEGESLDLGGGPIGGAFLASFDAEGQHRWSRAVPAVNDDGHVTFSAMACDGAGTLAVTGDLRHGADFGGGPVMAPELYDGFVVTYDAAGELQWARQFGSTGDATARGRALAFAPAGEVVVVGAFQGKVDLGGGTLSTDFQDDMLVAKYSAAGEHVWSQQVGDWGLQYGTAIAADSAGGITLGGIFLEEIEIGADKYTNVFPEQIPDAHGTLYDAVLAQLDPAGAVQASQHVGTMGDDDIIDLTFDAADALLMTAFTEEAFTMRARVGQETTWEWTTDQFARAYSTPSGDAAVLLGVSAGVDIDLGAGPLVGRGETDFLVVRLRR</sequence>
<dbReference type="SUPFAM" id="SSF50998">
    <property type="entry name" value="Quinoprotein alcohol dehydrogenase-like"/>
    <property type="match status" value="1"/>
</dbReference>
<gene>
    <name evidence="3" type="ORF">POL25_19570</name>
</gene>
<comment type="caution">
    <text evidence="3">The sequence shown here is derived from an EMBL/GenBank/DDBJ whole genome shotgun (WGS) entry which is preliminary data.</text>
</comment>
<dbReference type="InterPro" id="IPR011047">
    <property type="entry name" value="Quinoprotein_ADH-like_sf"/>
</dbReference>
<name>A0ABT5DZR9_9BACT</name>
<evidence type="ECO:0000313" key="3">
    <source>
        <dbReference type="EMBL" id="MDC0719114.1"/>
    </source>
</evidence>
<dbReference type="PANTHER" id="PTHR35580:SF1">
    <property type="entry name" value="PHYTASE-LIKE DOMAIN-CONTAINING PROTEIN"/>
    <property type="match status" value="1"/>
</dbReference>
<proteinExistence type="predicted"/>
<dbReference type="Proteomes" id="UP001221686">
    <property type="component" value="Unassembled WGS sequence"/>
</dbReference>
<dbReference type="PANTHER" id="PTHR35580">
    <property type="entry name" value="CELL SURFACE GLYCOPROTEIN (S-LAYER PROTEIN)-LIKE PROTEIN"/>
    <property type="match status" value="1"/>
</dbReference>
<feature type="compositionally biased region" description="Low complexity" evidence="1">
    <location>
        <begin position="32"/>
        <end position="79"/>
    </location>
</feature>
<keyword evidence="2" id="KW-0732">Signal</keyword>
<evidence type="ECO:0000313" key="4">
    <source>
        <dbReference type="Proteomes" id="UP001221686"/>
    </source>
</evidence>
<dbReference type="EMBL" id="JAQNDL010000002">
    <property type="protein sequence ID" value="MDC0719114.1"/>
    <property type="molecule type" value="Genomic_DNA"/>
</dbReference>
<protein>
    <submittedName>
        <fullName evidence="3">Uncharacterized protein</fullName>
    </submittedName>
</protein>